<evidence type="ECO:0000313" key="15">
    <source>
        <dbReference type="Proteomes" id="UP001175353"/>
    </source>
</evidence>
<keyword evidence="15" id="KW-1185">Reference proteome</keyword>
<dbReference type="InterPro" id="IPR011545">
    <property type="entry name" value="DEAD/DEAH_box_helicase_dom"/>
</dbReference>
<comment type="subcellular location">
    <subcellularLocation>
        <location evidence="1">Nucleus</location>
        <location evidence="1">Nucleolus</location>
    </subcellularLocation>
</comment>
<feature type="compositionally biased region" description="Basic and acidic residues" evidence="10">
    <location>
        <begin position="108"/>
        <end position="119"/>
    </location>
</feature>
<evidence type="ECO:0000256" key="1">
    <source>
        <dbReference type="ARBA" id="ARBA00004604"/>
    </source>
</evidence>
<dbReference type="PROSITE" id="PS51195">
    <property type="entry name" value="Q_MOTIF"/>
    <property type="match status" value="1"/>
</dbReference>
<keyword evidence="2" id="KW-0698">rRNA processing</keyword>
<gene>
    <name evidence="14" type="primary">DBP6_3</name>
    <name evidence="14" type="ORF">LTR91_017848</name>
</gene>
<dbReference type="InterPro" id="IPR001650">
    <property type="entry name" value="Helicase_C-like"/>
</dbReference>
<keyword evidence="3 9" id="KW-0547">Nucleotide-binding</keyword>
<feature type="compositionally biased region" description="Polar residues" evidence="10">
    <location>
        <begin position="286"/>
        <end position="299"/>
    </location>
</feature>
<dbReference type="PROSITE" id="PS51194">
    <property type="entry name" value="HELICASE_CTER"/>
    <property type="match status" value="1"/>
</dbReference>
<comment type="catalytic activity">
    <reaction evidence="9">
        <text>ATP + H2O = ADP + phosphate + H(+)</text>
        <dbReference type="Rhea" id="RHEA:13065"/>
        <dbReference type="ChEBI" id="CHEBI:15377"/>
        <dbReference type="ChEBI" id="CHEBI:15378"/>
        <dbReference type="ChEBI" id="CHEBI:30616"/>
        <dbReference type="ChEBI" id="CHEBI:43474"/>
        <dbReference type="ChEBI" id="CHEBI:456216"/>
        <dbReference type="EC" id="3.6.4.13"/>
    </reaction>
</comment>
<evidence type="ECO:0000256" key="6">
    <source>
        <dbReference type="ARBA" id="ARBA00022840"/>
    </source>
</evidence>
<evidence type="ECO:0000259" key="13">
    <source>
        <dbReference type="PROSITE" id="PS51195"/>
    </source>
</evidence>
<dbReference type="InterPro" id="IPR014001">
    <property type="entry name" value="Helicase_ATP-bd"/>
</dbReference>
<dbReference type="Pfam" id="PF00270">
    <property type="entry name" value="DEAD"/>
    <property type="match status" value="2"/>
</dbReference>
<dbReference type="GO" id="GO:0005730">
    <property type="term" value="C:nucleolus"/>
    <property type="evidence" value="ECO:0007669"/>
    <property type="project" value="UniProtKB-SubCell"/>
</dbReference>
<evidence type="ECO:0000256" key="5">
    <source>
        <dbReference type="ARBA" id="ARBA00022806"/>
    </source>
</evidence>
<comment type="domain">
    <text evidence="9">The Q motif is unique to and characteristic of the DEAD box family of RNA helicases and controls ATP binding and hydrolysis.</text>
</comment>
<dbReference type="InterPro" id="IPR014014">
    <property type="entry name" value="RNA_helicase_DEAD_Q_motif"/>
</dbReference>
<evidence type="ECO:0000256" key="8">
    <source>
        <dbReference type="PROSITE-ProRule" id="PRU00552"/>
    </source>
</evidence>
<feature type="domain" description="Helicase ATP-binding" evidence="11">
    <location>
        <begin position="453"/>
        <end position="702"/>
    </location>
</feature>
<dbReference type="EC" id="3.6.4.13" evidence="9"/>
<evidence type="ECO:0000259" key="11">
    <source>
        <dbReference type="PROSITE" id="PS51192"/>
    </source>
</evidence>
<keyword evidence="7 9" id="KW-0694">RNA-binding</keyword>
<feature type="compositionally biased region" description="Basic and acidic residues" evidence="10">
    <location>
        <begin position="159"/>
        <end position="175"/>
    </location>
</feature>
<keyword evidence="4 9" id="KW-0378">Hydrolase</keyword>
<feature type="compositionally biased region" description="Basic and acidic residues" evidence="10">
    <location>
        <begin position="249"/>
        <end position="278"/>
    </location>
</feature>
<dbReference type="EMBL" id="JAUJLE010000239">
    <property type="protein sequence ID" value="KAK0965768.1"/>
    <property type="molecule type" value="Genomic_DNA"/>
</dbReference>
<evidence type="ECO:0000256" key="2">
    <source>
        <dbReference type="ARBA" id="ARBA00022552"/>
    </source>
</evidence>
<accession>A0AAN6HDI1</accession>
<dbReference type="Pfam" id="PF00271">
    <property type="entry name" value="Helicase_C"/>
    <property type="match status" value="1"/>
</dbReference>
<dbReference type="PANTHER" id="PTHR24031">
    <property type="entry name" value="RNA HELICASE"/>
    <property type="match status" value="1"/>
</dbReference>
<evidence type="ECO:0000259" key="12">
    <source>
        <dbReference type="PROSITE" id="PS51194"/>
    </source>
</evidence>
<evidence type="ECO:0000256" key="9">
    <source>
        <dbReference type="RuleBase" id="RU365068"/>
    </source>
</evidence>
<dbReference type="AlphaFoldDB" id="A0AAN6HDI1"/>
<dbReference type="Proteomes" id="UP001175353">
    <property type="component" value="Unassembled WGS sequence"/>
</dbReference>
<feature type="compositionally biased region" description="Low complexity" evidence="10">
    <location>
        <begin position="798"/>
        <end position="809"/>
    </location>
</feature>
<evidence type="ECO:0000256" key="4">
    <source>
        <dbReference type="ARBA" id="ARBA00022801"/>
    </source>
</evidence>
<dbReference type="Gene3D" id="3.40.50.300">
    <property type="entry name" value="P-loop containing nucleotide triphosphate hydrolases"/>
    <property type="match status" value="2"/>
</dbReference>
<feature type="region of interest" description="Disordered" evidence="10">
    <location>
        <begin position="770"/>
        <end position="819"/>
    </location>
</feature>
<keyword evidence="5 9" id="KW-0347">Helicase</keyword>
<proteinExistence type="inferred from homology"/>
<dbReference type="GO" id="GO:0005524">
    <property type="term" value="F:ATP binding"/>
    <property type="evidence" value="ECO:0007669"/>
    <property type="project" value="UniProtKB-UniRule"/>
</dbReference>
<evidence type="ECO:0000256" key="7">
    <source>
        <dbReference type="ARBA" id="ARBA00022884"/>
    </source>
</evidence>
<dbReference type="GO" id="GO:0003723">
    <property type="term" value="F:RNA binding"/>
    <property type="evidence" value="ECO:0007669"/>
    <property type="project" value="UniProtKB-UniRule"/>
</dbReference>
<evidence type="ECO:0000313" key="14">
    <source>
        <dbReference type="EMBL" id="KAK0965768.1"/>
    </source>
</evidence>
<dbReference type="InterPro" id="IPR000629">
    <property type="entry name" value="RNA-helicase_DEAD-box_CS"/>
</dbReference>
<name>A0AAN6HDI1_9PEZI</name>
<dbReference type="CDD" id="cd18787">
    <property type="entry name" value="SF2_C_DEAD"/>
    <property type="match status" value="1"/>
</dbReference>
<evidence type="ECO:0000256" key="10">
    <source>
        <dbReference type="SAM" id="MobiDB-lite"/>
    </source>
</evidence>
<dbReference type="SMART" id="SM00487">
    <property type="entry name" value="DEXDc"/>
    <property type="match status" value="1"/>
</dbReference>
<feature type="region of interest" description="Disordered" evidence="10">
    <location>
        <begin position="895"/>
        <end position="915"/>
    </location>
</feature>
<comment type="similarity">
    <text evidence="9">Belongs to the DEAD box helicase family.</text>
</comment>
<reference evidence="14" key="1">
    <citation type="submission" date="2023-06" db="EMBL/GenBank/DDBJ databases">
        <title>Black Yeasts Isolated from many extreme environments.</title>
        <authorList>
            <person name="Coleine C."/>
            <person name="Stajich J.E."/>
            <person name="Selbmann L."/>
        </authorList>
    </citation>
    <scope>NUCLEOTIDE SEQUENCE</scope>
    <source>
        <strain evidence="14">CCFEE 5200</strain>
    </source>
</reference>
<organism evidence="14 15">
    <name type="scientific">Friedmanniomyces endolithicus</name>
    <dbReference type="NCBI Taxonomy" id="329885"/>
    <lineage>
        <taxon>Eukaryota</taxon>
        <taxon>Fungi</taxon>
        <taxon>Dikarya</taxon>
        <taxon>Ascomycota</taxon>
        <taxon>Pezizomycotina</taxon>
        <taxon>Dothideomycetes</taxon>
        <taxon>Dothideomycetidae</taxon>
        <taxon>Mycosphaerellales</taxon>
        <taxon>Teratosphaeriaceae</taxon>
        <taxon>Friedmanniomyces</taxon>
    </lineage>
</organism>
<dbReference type="SUPFAM" id="SSF52540">
    <property type="entry name" value="P-loop containing nucleoside triphosphate hydrolases"/>
    <property type="match status" value="2"/>
</dbReference>
<dbReference type="GO" id="GO:0016787">
    <property type="term" value="F:hydrolase activity"/>
    <property type="evidence" value="ECO:0007669"/>
    <property type="project" value="UniProtKB-KW"/>
</dbReference>
<feature type="compositionally biased region" description="Basic and acidic residues" evidence="10">
    <location>
        <begin position="206"/>
        <end position="225"/>
    </location>
</feature>
<dbReference type="GO" id="GO:0003724">
    <property type="term" value="F:RNA helicase activity"/>
    <property type="evidence" value="ECO:0007669"/>
    <property type="project" value="UniProtKB-EC"/>
</dbReference>
<dbReference type="PROSITE" id="PS00039">
    <property type="entry name" value="DEAD_ATP_HELICASE"/>
    <property type="match status" value="1"/>
</dbReference>
<comment type="function">
    <text evidence="9">RNA helicase.</text>
</comment>
<dbReference type="GO" id="GO:0006364">
    <property type="term" value="P:rRNA processing"/>
    <property type="evidence" value="ECO:0007669"/>
    <property type="project" value="UniProtKB-KW"/>
</dbReference>
<keyword evidence="6 9" id="KW-0067">ATP-binding</keyword>
<feature type="domain" description="DEAD-box RNA helicase Q" evidence="13">
    <location>
        <begin position="407"/>
        <end position="435"/>
    </location>
</feature>
<protein>
    <recommendedName>
        <fullName evidence="9">ATP-dependent RNA helicase</fullName>
        <ecNumber evidence="9">3.6.4.13</ecNumber>
    </recommendedName>
</protein>
<comment type="caution">
    <text evidence="14">The sequence shown here is derived from an EMBL/GenBank/DDBJ whole genome shotgun (WGS) entry which is preliminary data.</text>
</comment>
<dbReference type="PROSITE" id="PS51192">
    <property type="entry name" value="HELICASE_ATP_BIND_1"/>
    <property type="match status" value="1"/>
</dbReference>
<feature type="compositionally biased region" description="Acidic residues" evidence="10">
    <location>
        <begin position="784"/>
        <end position="797"/>
    </location>
</feature>
<evidence type="ECO:0000256" key="3">
    <source>
        <dbReference type="ARBA" id="ARBA00022741"/>
    </source>
</evidence>
<feature type="compositionally biased region" description="Basic and acidic residues" evidence="10">
    <location>
        <begin position="82"/>
        <end position="91"/>
    </location>
</feature>
<dbReference type="InterPro" id="IPR027417">
    <property type="entry name" value="P-loop_NTPase"/>
</dbReference>
<feature type="domain" description="Helicase C-terminal" evidence="12">
    <location>
        <begin position="842"/>
        <end position="1010"/>
    </location>
</feature>
<feature type="short sequence motif" description="Q motif" evidence="8">
    <location>
        <begin position="407"/>
        <end position="435"/>
    </location>
</feature>
<feature type="region of interest" description="Disordered" evidence="10">
    <location>
        <begin position="48"/>
        <end position="305"/>
    </location>
</feature>
<sequence>MGADLTSRVDPGLIVEHWNITCNLTGRPERGELKDAMATAPLYKRYIPPKPHDLSATKPLVAPVKKKVIPPPPTIEKKRKRERPEEEVAERKAKKLRKKGVEATVETVLRDQQQERENAKAALQDEATKPRIASAEDDVPAEVDVRKDGKMSIKKRHKLEKEARKARKEAIKVGEVEGDDGQEPLAGGHVGGYLEGPNGTASASVRQDDPADHGDAETVLHEGEKPRKRRKQREVIAVNGEEVETIDLVDEREAKAERKTKEQRKEQIQEDPPGRENAAEGVNTADLPQSSAGADTTPQVKKRRHKLESILQQAGPGAENGEAEVDERLHKHDVVLGKYQKAAKRSQGLAAQSDQLAADTTEDLVELRDLAPIPQPEKAPTPEFNPNYSALPLWLANPTVISNDSKATFAALDLPKDVIDRLSNLGFTDASPVQQALIPLLLPPGIDGASFFPGAEAVLPDLAVSAATGSGKTIAYLLPIIEGLKRSRTVGKLSVLVVVPTRELVTQVAAVAESLASGSAIKVGTAIGSGKLRDEQAQLIKRSQKYDPSGYATLMAKAHRRNYPPTGEEAFEEHLDELESEDAREGVRISDAVSGLADHVPTYTSAVDILVCTSGRVLEHVSSTLGFDTTRLDYLVLDEADKLLDQQFDGFVEALASELPKDQKEQEVRELSPKMRKVVLSATMTSDAGKLAGLRLFRPKMVVVRGTGRDAQQTTETAVAGNMDSVRQAVGTFELPPTLVEYCVPVGDGAEKPLFLIELLESRILPVKDGKATAAKSAPRVSVDEESESNTDSESDAESTSSSDVSSVSEDSEGSKGGEFEDVEAAAASSDAGEVEISNMHPARAALVTSKPSPTQTRNPAPTILIFTSSTESTTRLSHLLTRLKPAWAPWISTLTTTQPSRKPRPNTSKSANSVLEPSITISTDRSARGLDTLTAAHRDITHVIQYDVPRSVEGYVHRVGRTARAGKTGEAWTLYTFAEARWFLHEVCGVEGKESEGRKGCEVTRRTRVEKIKVVVGDEGLRGRFSDVLEGMRGEVFGGDASRYE</sequence>